<feature type="transmembrane region" description="Helical" evidence="7">
    <location>
        <begin position="157"/>
        <end position="176"/>
    </location>
</feature>
<dbReference type="RefSeq" id="WP_191763266.1">
    <property type="nucleotide sequence ID" value="NZ_JACSPM010000001.1"/>
</dbReference>
<dbReference type="Gene3D" id="1.20.1560.10">
    <property type="entry name" value="ABC transporter type 1, transmembrane domain"/>
    <property type="match status" value="1"/>
</dbReference>
<evidence type="ECO:0000259" key="9">
    <source>
        <dbReference type="PROSITE" id="PS50929"/>
    </source>
</evidence>
<evidence type="ECO:0000256" key="3">
    <source>
        <dbReference type="ARBA" id="ARBA00022741"/>
    </source>
</evidence>
<dbReference type="InterPro" id="IPR027417">
    <property type="entry name" value="P-loop_NTPase"/>
</dbReference>
<evidence type="ECO:0000256" key="5">
    <source>
        <dbReference type="ARBA" id="ARBA00022989"/>
    </source>
</evidence>
<evidence type="ECO:0000259" key="8">
    <source>
        <dbReference type="PROSITE" id="PS50893"/>
    </source>
</evidence>
<keyword evidence="3" id="KW-0547">Nucleotide-binding</keyword>
<keyword evidence="11" id="KW-1185">Reference proteome</keyword>
<dbReference type="PROSITE" id="PS00211">
    <property type="entry name" value="ABC_TRANSPORTER_1"/>
    <property type="match status" value="1"/>
</dbReference>
<gene>
    <name evidence="10" type="ORF">H9622_00645</name>
</gene>
<evidence type="ECO:0000256" key="4">
    <source>
        <dbReference type="ARBA" id="ARBA00022840"/>
    </source>
</evidence>
<comment type="caution">
    <text evidence="10">The sequence shown here is derived from an EMBL/GenBank/DDBJ whole genome shotgun (WGS) entry which is preliminary data.</text>
</comment>
<dbReference type="CDD" id="cd18548">
    <property type="entry name" value="ABC_6TM_Tm287_like"/>
    <property type="match status" value="1"/>
</dbReference>
<feature type="domain" description="ABC transmembrane type-1" evidence="9">
    <location>
        <begin position="18"/>
        <end position="300"/>
    </location>
</feature>
<evidence type="ECO:0000256" key="7">
    <source>
        <dbReference type="SAM" id="Phobius"/>
    </source>
</evidence>
<dbReference type="PANTHER" id="PTHR43394:SF1">
    <property type="entry name" value="ATP-BINDING CASSETTE SUB-FAMILY B MEMBER 10, MITOCHONDRIAL"/>
    <property type="match status" value="1"/>
</dbReference>
<feature type="transmembrane region" description="Helical" evidence="7">
    <location>
        <begin position="53"/>
        <end position="78"/>
    </location>
</feature>
<dbReference type="InterPro" id="IPR003439">
    <property type="entry name" value="ABC_transporter-like_ATP-bd"/>
</dbReference>
<sequence length="576" mass="62063">MLGKLLVRYLRPAWPLIIAVVVFQFAQSIASLLLPTLNADIIDNGVVTGDIPYIWQTGGVMLAISLVQIACAIVAVYFGSRLAMGMGRDLRGDLFHRVVAFSQREVGQIGAPSLITRNTNDVQQVQMLVQVSATLMVSAPILAIGGVIFAVQQDAGLSWLMAVAIPVLLIIVGLIVSRMVPAFTKMQTRIDRVNQIMREQLTGIRVVRAFVREPEEQVRFTGASADVQETALRAGNLMALMFPAVMLVMNVSSVAVIWFGAFQVQESGVEIGTLFAFLQYLMQILMGVMMATFMFVMIPRAAVCANRIGEVLETAPSVDAPVAAASAPVPAGRVEFDAVDFAYPGADDAVLHDLTFTVDPGTTTAVIGSTGAGKTTLIGLVARLFDVTAGAVRVDGVDVREYDPDELWQRIGLVPQKAFLFSGTVASNLRYGNGEATDDELWHALELAQAKDFVSALPERLEAPIAQGGTNVSGGQRQRLAIARALVKRPEVYIFDDSFSALDLATDAALRRALDAELPDATRIVVAQRVSTIRHADQIIVLDHGRMVGIGTHDELVETCETYIEIVESQLAAEAA</sequence>
<dbReference type="PROSITE" id="PS50929">
    <property type="entry name" value="ABC_TM1F"/>
    <property type="match status" value="1"/>
</dbReference>
<dbReference type="SUPFAM" id="SSF90123">
    <property type="entry name" value="ABC transporter transmembrane region"/>
    <property type="match status" value="1"/>
</dbReference>
<reference evidence="10 11" key="1">
    <citation type="submission" date="2020-08" db="EMBL/GenBank/DDBJ databases">
        <title>A Genomic Blueprint of the Chicken Gut Microbiome.</title>
        <authorList>
            <person name="Gilroy R."/>
            <person name="Ravi A."/>
            <person name="Getino M."/>
            <person name="Pursley I."/>
            <person name="Horton D.L."/>
            <person name="Alikhan N.-F."/>
            <person name="Baker D."/>
            <person name="Gharbi K."/>
            <person name="Hall N."/>
            <person name="Watson M."/>
            <person name="Adriaenssens E.M."/>
            <person name="Foster-Nyarko E."/>
            <person name="Jarju S."/>
            <person name="Secka A."/>
            <person name="Antonio M."/>
            <person name="Oren A."/>
            <person name="Chaudhuri R."/>
            <person name="La Ragione R.M."/>
            <person name="Hildebrand F."/>
            <person name="Pallen M.J."/>
        </authorList>
    </citation>
    <scope>NUCLEOTIDE SEQUENCE [LARGE SCALE GENOMIC DNA]</scope>
    <source>
        <strain evidence="10 11">Sa1CUA4</strain>
    </source>
</reference>
<dbReference type="InterPro" id="IPR011527">
    <property type="entry name" value="ABC1_TM_dom"/>
</dbReference>
<dbReference type="PANTHER" id="PTHR43394">
    <property type="entry name" value="ATP-DEPENDENT PERMEASE MDL1, MITOCHONDRIAL"/>
    <property type="match status" value="1"/>
</dbReference>
<evidence type="ECO:0000256" key="1">
    <source>
        <dbReference type="ARBA" id="ARBA00004651"/>
    </source>
</evidence>
<keyword evidence="6 7" id="KW-0472">Membrane</keyword>
<keyword evidence="2 7" id="KW-0812">Transmembrane</keyword>
<feature type="transmembrane region" description="Helical" evidence="7">
    <location>
        <begin position="12"/>
        <end position="33"/>
    </location>
</feature>
<evidence type="ECO:0000313" key="11">
    <source>
        <dbReference type="Proteomes" id="UP000602532"/>
    </source>
</evidence>
<feature type="transmembrane region" description="Helical" evidence="7">
    <location>
        <begin position="280"/>
        <end position="298"/>
    </location>
</feature>
<feature type="domain" description="ABC transporter" evidence="8">
    <location>
        <begin position="334"/>
        <end position="569"/>
    </location>
</feature>
<dbReference type="InterPro" id="IPR003593">
    <property type="entry name" value="AAA+_ATPase"/>
</dbReference>
<protein>
    <submittedName>
        <fullName evidence="10">ABC transporter ATP-binding protein</fullName>
    </submittedName>
</protein>
<dbReference type="EMBL" id="JACSPM010000001">
    <property type="protein sequence ID" value="MBD8022095.1"/>
    <property type="molecule type" value="Genomic_DNA"/>
</dbReference>
<proteinExistence type="predicted"/>
<dbReference type="SUPFAM" id="SSF52540">
    <property type="entry name" value="P-loop containing nucleoside triphosphate hydrolases"/>
    <property type="match status" value="1"/>
</dbReference>
<organism evidence="10 11">
    <name type="scientific">Microbacterium gallinarum</name>
    <dbReference type="NCBI Taxonomy" id="2762209"/>
    <lineage>
        <taxon>Bacteria</taxon>
        <taxon>Bacillati</taxon>
        <taxon>Actinomycetota</taxon>
        <taxon>Actinomycetes</taxon>
        <taxon>Micrococcales</taxon>
        <taxon>Microbacteriaceae</taxon>
        <taxon>Microbacterium</taxon>
    </lineage>
</organism>
<dbReference type="Pfam" id="PF00664">
    <property type="entry name" value="ABC_membrane"/>
    <property type="match status" value="1"/>
</dbReference>
<evidence type="ECO:0000313" key="10">
    <source>
        <dbReference type="EMBL" id="MBD8022095.1"/>
    </source>
</evidence>
<evidence type="ECO:0000256" key="6">
    <source>
        <dbReference type="ARBA" id="ARBA00023136"/>
    </source>
</evidence>
<dbReference type="Pfam" id="PF00005">
    <property type="entry name" value="ABC_tran"/>
    <property type="match status" value="1"/>
</dbReference>
<feature type="transmembrane region" description="Helical" evidence="7">
    <location>
        <begin position="237"/>
        <end position="260"/>
    </location>
</feature>
<dbReference type="Gene3D" id="3.40.50.300">
    <property type="entry name" value="P-loop containing nucleotide triphosphate hydrolases"/>
    <property type="match status" value="1"/>
</dbReference>
<dbReference type="Proteomes" id="UP000602532">
    <property type="component" value="Unassembled WGS sequence"/>
</dbReference>
<dbReference type="GO" id="GO:0005524">
    <property type="term" value="F:ATP binding"/>
    <property type="evidence" value="ECO:0007669"/>
    <property type="project" value="UniProtKB-KW"/>
</dbReference>
<feature type="transmembrane region" description="Helical" evidence="7">
    <location>
        <begin position="127"/>
        <end position="151"/>
    </location>
</feature>
<dbReference type="InterPro" id="IPR039421">
    <property type="entry name" value="Type_1_exporter"/>
</dbReference>
<evidence type="ECO:0000256" key="2">
    <source>
        <dbReference type="ARBA" id="ARBA00022692"/>
    </source>
</evidence>
<name>A0ABR8WYL1_9MICO</name>
<keyword evidence="4 10" id="KW-0067">ATP-binding</keyword>
<dbReference type="InterPro" id="IPR017871">
    <property type="entry name" value="ABC_transporter-like_CS"/>
</dbReference>
<accession>A0ABR8WYL1</accession>
<dbReference type="PROSITE" id="PS50893">
    <property type="entry name" value="ABC_TRANSPORTER_2"/>
    <property type="match status" value="1"/>
</dbReference>
<dbReference type="SMART" id="SM00382">
    <property type="entry name" value="AAA"/>
    <property type="match status" value="1"/>
</dbReference>
<comment type="subcellular location">
    <subcellularLocation>
        <location evidence="1">Cell membrane</location>
        <topology evidence="1">Multi-pass membrane protein</topology>
    </subcellularLocation>
</comment>
<keyword evidence="5 7" id="KW-1133">Transmembrane helix</keyword>
<dbReference type="InterPro" id="IPR036640">
    <property type="entry name" value="ABC1_TM_sf"/>
</dbReference>